<feature type="domain" description="CCHC-type" evidence="4">
    <location>
        <begin position="121"/>
        <end position="134"/>
    </location>
</feature>
<dbReference type="Gene3D" id="2.40.50.140">
    <property type="entry name" value="Nucleic acid-binding proteins"/>
    <property type="match status" value="1"/>
</dbReference>
<keyword evidence="1" id="KW-0479">Metal-binding</keyword>
<evidence type="ECO:0000259" key="3">
    <source>
        <dbReference type="PROSITE" id="PS50126"/>
    </source>
</evidence>
<dbReference type="GO" id="GO:0043489">
    <property type="term" value="P:RNA stabilization"/>
    <property type="evidence" value="ECO:0007669"/>
    <property type="project" value="TreeGrafter"/>
</dbReference>
<dbReference type="GO" id="GO:0003723">
    <property type="term" value="F:RNA binding"/>
    <property type="evidence" value="ECO:0007669"/>
    <property type="project" value="TreeGrafter"/>
</dbReference>
<accession>A0A7M7GRF7</accession>
<evidence type="ECO:0000256" key="1">
    <source>
        <dbReference type="PROSITE-ProRule" id="PRU00047"/>
    </source>
</evidence>
<dbReference type="Pfam" id="PF00575">
    <property type="entry name" value="S1"/>
    <property type="match status" value="1"/>
</dbReference>
<evidence type="ECO:0000313" key="6">
    <source>
        <dbReference type="Proteomes" id="UP000005203"/>
    </source>
</evidence>
<evidence type="ECO:0000313" key="7">
    <source>
        <dbReference type="RefSeq" id="XP_006559843.1"/>
    </source>
</evidence>
<dbReference type="KEGG" id="ame:102656657"/>
<feature type="compositionally biased region" description="Low complexity" evidence="2">
    <location>
        <begin position="221"/>
        <end position="234"/>
    </location>
</feature>
<dbReference type="RefSeq" id="XP_006559843.1">
    <property type="nucleotide sequence ID" value="XM_006559780.3"/>
</dbReference>
<feature type="compositionally biased region" description="Basic residues" evidence="2">
    <location>
        <begin position="169"/>
        <end position="186"/>
    </location>
</feature>
<organism evidence="5">
    <name type="scientific">Apis mellifera</name>
    <name type="common">Honeybee</name>
    <dbReference type="NCBI Taxonomy" id="7460"/>
    <lineage>
        <taxon>Eukaryota</taxon>
        <taxon>Metazoa</taxon>
        <taxon>Ecdysozoa</taxon>
        <taxon>Arthropoda</taxon>
        <taxon>Hexapoda</taxon>
        <taxon>Insecta</taxon>
        <taxon>Pterygota</taxon>
        <taxon>Neoptera</taxon>
        <taxon>Endopterygota</taxon>
        <taxon>Hymenoptera</taxon>
        <taxon>Apocrita</taxon>
        <taxon>Aculeata</taxon>
        <taxon>Apoidea</taxon>
        <taxon>Anthophila</taxon>
        <taxon>Apidae</taxon>
        <taxon>Apis</taxon>
    </lineage>
</organism>
<keyword evidence="6" id="KW-1185">Reference proteome</keyword>
<dbReference type="OMA" id="VWCKVIS"/>
<dbReference type="InterPro" id="IPR001878">
    <property type="entry name" value="Znf_CCHC"/>
</dbReference>
<feature type="region of interest" description="Disordered" evidence="2">
    <location>
        <begin position="150"/>
        <end position="265"/>
    </location>
</feature>
<name>A0A7M7GRF7_APIME</name>
<reference evidence="5" key="1">
    <citation type="submission" date="2021-01" db="UniProtKB">
        <authorList>
            <consortium name="EnsemblMetazoa"/>
        </authorList>
    </citation>
    <scope>IDENTIFICATION</scope>
    <source>
        <strain evidence="5">DH4</strain>
    </source>
</reference>
<sequence length="265" mass="30321">MANCELNQIFLGEIASVQNYGAFIRIPGCSVQGLIHRSQISCVHVDNVTEVLQKGERVWCKIISIGDDGKIGLSMKYVNQGNGTDLDPNGVQLQRDIQKKKIIEKHERKTIHLEAVLNTTCKKCGTAGHLSNDCFMSPDGKKYELIPEMEEQKEEEQKDVQTETNISKKEKKHKQKKLKKKKKSKRIKQDILDSDSDESVIKKKKKKYSKDQKKKKKKYDSSSSDESSSDSVSSHDMKAHKRKHSENLEKRTKKCKHSKTKYADK</sequence>
<dbReference type="PANTHER" id="PTHR15838">
    <property type="entry name" value="NUCLEOLAR PROTEIN OF 40 KDA"/>
    <property type="match status" value="1"/>
</dbReference>
<dbReference type="PROSITE" id="PS50126">
    <property type="entry name" value="S1"/>
    <property type="match status" value="1"/>
</dbReference>
<dbReference type="PROSITE" id="PS50158">
    <property type="entry name" value="ZF_CCHC"/>
    <property type="match status" value="1"/>
</dbReference>
<dbReference type="GeneID" id="102656657"/>
<dbReference type="AlphaFoldDB" id="A0A7M7GRF7"/>
<protein>
    <submittedName>
        <fullName evidence="7">Nucleolar protein of 40 kDa</fullName>
    </submittedName>
</protein>
<dbReference type="PANTHER" id="PTHR15838:SF1">
    <property type="entry name" value="ZINC FINGER CCHC DOMAIN-CONTAINING PROTEIN 17"/>
    <property type="match status" value="1"/>
</dbReference>
<dbReference type="SUPFAM" id="SSF50249">
    <property type="entry name" value="Nucleic acid-binding proteins"/>
    <property type="match status" value="1"/>
</dbReference>
<reference evidence="7" key="2">
    <citation type="submission" date="2025-04" db="UniProtKB">
        <authorList>
            <consortium name="RefSeq"/>
        </authorList>
    </citation>
    <scope>IDENTIFICATION</scope>
    <source>
        <strain evidence="7">DH4</strain>
        <tissue evidence="7">Whole body</tissue>
    </source>
</reference>
<dbReference type="EnsemblMetazoa" id="XM_006559780">
    <property type="protein sequence ID" value="XP_006559843"/>
    <property type="gene ID" value="LOC102656657"/>
</dbReference>
<proteinExistence type="predicted"/>
<dbReference type="SMART" id="SM00316">
    <property type="entry name" value="S1"/>
    <property type="match status" value="1"/>
</dbReference>
<feature type="compositionally biased region" description="Basic residues" evidence="2">
    <location>
        <begin position="251"/>
        <end position="265"/>
    </location>
</feature>
<dbReference type="Proteomes" id="UP000005203">
    <property type="component" value="Linkage group LG5"/>
</dbReference>
<feature type="domain" description="S1 motif" evidence="3">
    <location>
        <begin position="7"/>
        <end position="76"/>
    </location>
</feature>
<accession>A0A8B6YTR0</accession>
<keyword evidence="1" id="KW-0863">Zinc-finger</keyword>
<gene>
    <name evidence="5" type="primary">102656657</name>
    <name evidence="7" type="synonym">LOC102656657</name>
</gene>
<evidence type="ECO:0000313" key="5">
    <source>
        <dbReference type="EnsemblMetazoa" id="XP_006559843"/>
    </source>
</evidence>
<evidence type="ECO:0000256" key="2">
    <source>
        <dbReference type="SAM" id="MobiDB-lite"/>
    </source>
</evidence>
<dbReference type="GO" id="GO:0008270">
    <property type="term" value="F:zinc ion binding"/>
    <property type="evidence" value="ECO:0007669"/>
    <property type="project" value="UniProtKB-KW"/>
</dbReference>
<keyword evidence="1" id="KW-0862">Zinc</keyword>
<dbReference type="InterPro" id="IPR003029">
    <property type="entry name" value="S1_domain"/>
</dbReference>
<dbReference type="Pfam" id="PF00098">
    <property type="entry name" value="zf-CCHC"/>
    <property type="match status" value="1"/>
</dbReference>
<evidence type="ECO:0000259" key="4">
    <source>
        <dbReference type="PROSITE" id="PS50158"/>
    </source>
</evidence>
<dbReference type="InterPro" id="IPR012340">
    <property type="entry name" value="NA-bd_OB-fold"/>
</dbReference>
<dbReference type="OrthoDB" id="1918363at2759"/>
<feature type="compositionally biased region" description="Basic residues" evidence="2">
    <location>
        <begin position="202"/>
        <end position="218"/>
    </location>
</feature>